<dbReference type="InterPro" id="IPR015300">
    <property type="entry name" value="DNA-bd_pseudobarrel_sf"/>
</dbReference>
<dbReference type="PROSITE" id="PS51745">
    <property type="entry name" value="PB1"/>
    <property type="match status" value="1"/>
</dbReference>
<comment type="subcellular location">
    <subcellularLocation>
        <location evidence="1 8">Nucleus</location>
    </subcellularLocation>
</comment>
<evidence type="ECO:0000259" key="11">
    <source>
        <dbReference type="PROSITE" id="PS51745"/>
    </source>
</evidence>
<feature type="region of interest" description="Disordered" evidence="9">
    <location>
        <begin position="1099"/>
        <end position="1126"/>
    </location>
</feature>
<dbReference type="Gene3D" id="2.40.330.10">
    <property type="entry name" value="DNA-binding pseudobarrel domain"/>
    <property type="match status" value="1"/>
</dbReference>
<protein>
    <recommendedName>
        <fullName evidence="8">Auxin response factor</fullName>
    </recommendedName>
</protein>
<evidence type="ECO:0000256" key="8">
    <source>
        <dbReference type="RuleBase" id="RU004561"/>
    </source>
</evidence>
<dbReference type="Gene3D" id="3.10.20.90">
    <property type="entry name" value="Phosphatidylinositol 3-kinase Catalytic Subunit, Chain A, domain 1"/>
    <property type="match status" value="1"/>
</dbReference>
<evidence type="ECO:0000256" key="2">
    <source>
        <dbReference type="ARBA" id="ARBA00007853"/>
    </source>
</evidence>
<dbReference type="GO" id="GO:0006355">
    <property type="term" value="P:regulation of DNA-templated transcription"/>
    <property type="evidence" value="ECO:0007669"/>
    <property type="project" value="InterPro"/>
</dbReference>
<dbReference type="PANTHER" id="PTHR31384:SF115">
    <property type="entry name" value="AUXIN RESPONSE FACTOR 6"/>
    <property type="match status" value="1"/>
</dbReference>
<dbReference type="InterPro" id="IPR010525">
    <property type="entry name" value="ARF_dom"/>
</dbReference>
<dbReference type="InterPro" id="IPR033389">
    <property type="entry name" value="AUX/IAA_dom"/>
</dbReference>
<comment type="function">
    <text evidence="8">Auxin response factors (ARFs) are transcriptional factors that bind specifically to the DNA sequence 5'-TGTCTC-3' found in the auxin-responsive promoter elements (AuxREs).</text>
</comment>
<dbReference type="CDD" id="cd10017">
    <property type="entry name" value="B3_DNA"/>
    <property type="match status" value="1"/>
</dbReference>
<dbReference type="PROSITE" id="PS50863">
    <property type="entry name" value="B3"/>
    <property type="match status" value="1"/>
</dbReference>
<dbReference type="FunFam" id="2.40.330.10:FF:000001">
    <property type="entry name" value="Auxin response factor"/>
    <property type="match status" value="1"/>
</dbReference>
<dbReference type="SUPFAM" id="SSF54277">
    <property type="entry name" value="CAD &amp; PB1 domains"/>
    <property type="match status" value="1"/>
</dbReference>
<dbReference type="GO" id="GO:0005634">
    <property type="term" value="C:nucleus"/>
    <property type="evidence" value="ECO:0007669"/>
    <property type="project" value="UniProtKB-SubCell"/>
</dbReference>
<dbReference type="InterPro" id="IPR044835">
    <property type="entry name" value="ARF_plant"/>
</dbReference>
<dbReference type="OrthoDB" id="2016915at2759"/>
<dbReference type="GO" id="GO:0003677">
    <property type="term" value="F:DNA binding"/>
    <property type="evidence" value="ECO:0007669"/>
    <property type="project" value="UniProtKB-KW"/>
</dbReference>
<dbReference type="Pfam" id="PF02309">
    <property type="entry name" value="AUX_IAA"/>
    <property type="match status" value="1"/>
</dbReference>
<keyword evidence="6 8" id="KW-0539">Nucleus</keyword>
<comment type="caution">
    <text evidence="12">The sequence shown here is derived from an EMBL/GenBank/DDBJ whole genome shotgun (WGS) entry which is preliminary data.</text>
</comment>
<dbReference type="Gene3D" id="2.30.30.1040">
    <property type="match status" value="1"/>
</dbReference>
<evidence type="ECO:0000256" key="7">
    <source>
        <dbReference type="ARBA" id="ARBA00023294"/>
    </source>
</evidence>
<dbReference type="Pfam" id="PF06507">
    <property type="entry name" value="ARF_AD"/>
    <property type="match status" value="1"/>
</dbReference>
<feature type="domain" description="PB1" evidence="11">
    <location>
        <begin position="995"/>
        <end position="1087"/>
    </location>
</feature>
<name>A0A8T2R7Y4_CERRI</name>
<dbReference type="FunFam" id="3.10.20.90:FF:000047">
    <property type="entry name" value="Auxin response factor"/>
    <property type="match status" value="1"/>
</dbReference>
<feature type="region of interest" description="Disordered" evidence="9">
    <location>
        <begin position="651"/>
        <end position="680"/>
    </location>
</feature>
<feature type="compositionally biased region" description="Polar residues" evidence="9">
    <location>
        <begin position="511"/>
        <end position="527"/>
    </location>
</feature>
<organism evidence="12 13">
    <name type="scientific">Ceratopteris richardii</name>
    <name type="common">Triangle waterfern</name>
    <dbReference type="NCBI Taxonomy" id="49495"/>
    <lineage>
        <taxon>Eukaryota</taxon>
        <taxon>Viridiplantae</taxon>
        <taxon>Streptophyta</taxon>
        <taxon>Embryophyta</taxon>
        <taxon>Tracheophyta</taxon>
        <taxon>Polypodiopsida</taxon>
        <taxon>Polypodiidae</taxon>
        <taxon>Polypodiales</taxon>
        <taxon>Pteridineae</taxon>
        <taxon>Pteridaceae</taxon>
        <taxon>Parkerioideae</taxon>
        <taxon>Ceratopteris</taxon>
    </lineage>
</organism>
<evidence type="ECO:0000256" key="9">
    <source>
        <dbReference type="SAM" id="MobiDB-lite"/>
    </source>
</evidence>
<evidence type="ECO:0000313" key="12">
    <source>
        <dbReference type="EMBL" id="KAH7292459.1"/>
    </source>
</evidence>
<feature type="compositionally biased region" description="Low complexity" evidence="9">
    <location>
        <begin position="574"/>
        <end position="585"/>
    </location>
</feature>
<comment type="subunit">
    <text evidence="8">Homodimers and heterodimers.</text>
</comment>
<keyword evidence="7 8" id="KW-0927">Auxin signaling pathway</keyword>
<feature type="region of interest" description="Disordered" evidence="9">
    <location>
        <begin position="505"/>
        <end position="546"/>
    </location>
</feature>
<keyword evidence="5 8" id="KW-0804">Transcription</keyword>
<evidence type="ECO:0000256" key="3">
    <source>
        <dbReference type="ARBA" id="ARBA00023015"/>
    </source>
</evidence>
<dbReference type="SUPFAM" id="SSF101936">
    <property type="entry name" value="DNA-binding pseudobarrel domain"/>
    <property type="match status" value="1"/>
</dbReference>
<dbReference type="AlphaFoldDB" id="A0A8T2R7Y4"/>
<evidence type="ECO:0000256" key="5">
    <source>
        <dbReference type="ARBA" id="ARBA00023163"/>
    </source>
</evidence>
<comment type="similarity">
    <text evidence="2 8">Belongs to the ARF family.</text>
</comment>
<dbReference type="InterPro" id="IPR003340">
    <property type="entry name" value="B3_DNA-bd"/>
</dbReference>
<reference evidence="12" key="1">
    <citation type="submission" date="2021-08" db="EMBL/GenBank/DDBJ databases">
        <title>WGS assembly of Ceratopteris richardii.</title>
        <authorList>
            <person name="Marchant D.B."/>
            <person name="Chen G."/>
            <person name="Jenkins J."/>
            <person name="Shu S."/>
            <person name="Leebens-Mack J."/>
            <person name="Grimwood J."/>
            <person name="Schmutz J."/>
            <person name="Soltis P."/>
            <person name="Soltis D."/>
            <person name="Chen Z.-H."/>
        </authorList>
    </citation>
    <scope>NUCLEOTIDE SEQUENCE</scope>
    <source>
        <strain evidence="12">Whitten #5841</strain>
        <tissue evidence="12">Leaf</tissue>
    </source>
</reference>
<dbReference type="SMART" id="SM01019">
    <property type="entry name" value="B3"/>
    <property type="match status" value="1"/>
</dbReference>
<dbReference type="PANTHER" id="PTHR31384">
    <property type="entry name" value="AUXIN RESPONSE FACTOR 4-RELATED"/>
    <property type="match status" value="1"/>
</dbReference>
<feature type="region of interest" description="Disordered" evidence="9">
    <location>
        <begin position="565"/>
        <end position="585"/>
    </location>
</feature>
<dbReference type="OMA" id="FPRRECS"/>
<gene>
    <name evidence="12" type="ORF">KP509_29G070000</name>
</gene>
<keyword evidence="3 8" id="KW-0805">Transcription regulation</keyword>
<feature type="region of interest" description="Disordered" evidence="9">
    <location>
        <begin position="596"/>
        <end position="615"/>
    </location>
</feature>
<dbReference type="EMBL" id="CM035434">
    <property type="protein sequence ID" value="KAH7292459.1"/>
    <property type="molecule type" value="Genomic_DNA"/>
</dbReference>
<proteinExistence type="inferred from homology"/>
<dbReference type="InterPro" id="IPR053793">
    <property type="entry name" value="PB1-like"/>
</dbReference>
<feature type="domain" description="TF-B3" evidence="10">
    <location>
        <begin position="132"/>
        <end position="234"/>
    </location>
</feature>
<dbReference type="FunFam" id="2.30.30.1040:FF:000001">
    <property type="entry name" value="Auxin response factor"/>
    <property type="match status" value="1"/>
</dbReference>
<evidence type="ECO:0000256" key="4">
    <source>
        <dbReference type="ARBA" id="ARBA00023125"/>
    </source>
</evidence>
<sequence>MINPSQMRLPSTGSVVVTSEGERRNINSELWHACAGPLVSLPAVGTRVVYLPQGHSEQLLQVAASTQREIDAHIPAYPNLPPQLICQLHDVIMHADMETDEVYCQMTLQPVSGDSYYVPDPVTPSRQPNLFFCKTLTASDTSTHGGFSIPRRAAEKVFPPLDYNQVPPAQELIARDLHDNEWKFRHIYRGQPKRHLLTTGWSVFVSAKRLQAGDSVLFIRNEKGQLLLGIRRASRPQTVLPSSVLSSDSMHIGVLAAAAHAANTNSRFTVFYNPRASPSEFVIPYSKFEKAVYQSRVSVGMRFRMLFETEESSVRRYMGTITGINDLDPVRWPNSHWRSIKVGWDESTAGERQRRVSLWEIEPLTTFLVYPPASNWRLKSPWSQPLIGTSFPSDFELDNLRKPPMWMHFQNSAAGYGGLATPGMGMNPLMGSMQLRFDTGAEPDVYDAMGAAALQEISPPKQLQLQQQQQQQKVQPDPLLYRAQSQLQQQLPYPYLLQQRPQQLQIPAQTHPPSQQSPSVLNQVNSEAPQSLQQQPPLLQDQSQQQQVQQQQLQAQQSHLLQTQQAKQKEELQHQPQQPQQQQLVLQHIQQQPKLQQQQIKSQQPQTQLQVPMQHRQTQLQQQQQQQQPQAQSQQNQEQLLQAQQQILLLQQQQQQHRPHPQSSHFPGTSMPVVPGSMQSQKQSVLALQSTQQQGSTSVHLPTQQQQQGLSHYPVVQQPQTQLTNASQLHQLQSLASTSILSGAAKMATLQPQAMLTNVTSTMPLNAASSMLPHVVSNPQSTLSDVNVLLSSPAVTSNSFQAVFNNFAADVNALHTNSLTNASNSLLQPSALTEVQPDCSVPSSWVPPVNQLSNGQAAELIEAAKPLTDTCTGPNNDAIVMQSLPTSTFPSSTYAYASRDFHQDQADPQSEVYKQSQFGSTLDLQPMVLTTSTPASDSRSYSSSSELQSQCMSPFMQGQSSVLAMDLPFNANMFSGSLDEQHMPQSFAQATPPVRTFTKVYKAGSVGRSLDVMRFRDYKELRHALAKMFGLEGQLEDVNSGWQLIFVDKENDWLLLGDDPWELFINNVRSIRILSPSEVLQMQEGVGLQNSYSIQRQTSCSSEDGATQQESRNPSSVITSTCSLDY</sequence>
<keyword evidence="13" id="KW-1185">Reference proteome</keyword>
<keyword evidence="4 8" id="KW-0238">DNA-binding</keyword>
<evidence type="ECO:0000259" key="10">
    <source>
        <dbReference type="PROSITE" id="PS50863"/>
    </source>
</evidence>
<evidence type="ECO:0000313" key="13">
    <source>
        <dbReference type="Proteomes" id="UP000825935"/>
    </source>
</evidence>
<dbReference type="Pfam" id="PF02362">
    <property type="entry name" value="B3"/>
    <property type="match status" value="1"/>
</dbReference>
<dbReference type="Proteomes" id="UP000825935">
    <property type="component" value="Chromosome 29"/>
</dbReference>
<evidence type="ECO:0000256" key="1">
    <source>
        <dbReference type="ARBA" id="ARBA00004123"/>
    </source>
</evidence>
<feature type="compositionally biased region" description="Low complexity" evidence="9">
    <location>
        <begin position="528"/>
        <end position="546"/>
    </location>
</feature>
<accession>A0A8T2R7Y4</accession>
<evidence type="ECO:0000256" key="6">
    <source>
        <dbReference type="ARBA" id="ARBA00023242"/>
    </source>
</evidence>
<dbReference type="GO" id="GO:0009734">
    <property type="term" value="P:auxin-activated signaling pathway"/>
    <property type="evidence" value="ECO:0007669"/>
    <property type="project" value="UniProtKB-KW"/>
</dbReference>